<feature type="region of interest" description="Disordered" evidence="3">
    <location>
        <begin position="82"/>
        <end position="141"/>
    </location>
</feature>
<keyword evidence="6" id="KW-0645">Protease</keyword>
<evidence type="ECO:0000259" key="4">
    <source>
        <dbReference type="Pfam" id="PF07724"/>
    </source>
</evidence>
<accession>A0A0L6V585</accession>
<gene>
    <name evidence="6" type="ORF">VP01_2549g3</name>
</gene>
<proteinExistence type="predicted"/>
<dbReference type="GO" id="GO:0008233">
    <property type="term" value="F:peptidase activity"/>
    <property type="evidence" value="ECO:0007669"/>
    <property type="project" value="UniProtKB-KW"/>
</dbReference>
<feature type="non-terminal residue" evidence="6">
    <location>
        <position position="1"/>
    </location>
</feature>
<dbReference type="InterPro" id="IPR003959">
    <property type="entry name" value="ATPase_AAA_core"/>
</dbReference>
<evidence type="ECO:0000256" key="2">
    <source>
        <dbReference type="ARBA" id="ARBA00022840"/>
    </source>
</evidence>
<feature type="domain" description="ATPase AAA-type core" evidence="4">
    <location>
        <begin position="13"/>
        <end position="56"/>
    </location>
</feature>
<keyword evidence="6" id="KW-0378">Hydrolase</keyword>
<keyword evidence="1" id="KW-0547">Nucleotide-binding</keyword>
<protein>
    <submittedName>
        <fullName evidence="6">ATP-dependent Clp protease ATP-binding subunit ClpB</fullName>
    </submittedName>
</protein>
<sequence>TSLFKVCFLPPRSSISFLFLGPTGVGKTELRKTLAGFLFDTQESHIQIKDKSSRSEEADQFSLAGSVLEGTQGGSEYVATDIGQRDVDGPAGLEGRFPQHDDSDDVKPGGTDPQPSRGDRRKDGRGDGGKQGGCAESGRHHQSVHQIVDIQLHELQTILSNQRIILQFSDKAKVWLADQSYGSVYGVWALNRTLAKQLRQPLAAALLDGTTR</sequence>
<name>A0A0L6V585_9BASI</name>
<dbReference type="GO" id="GO:0042026">
    <property type="term" value="P:protein refolding"/>
    <property type="evidence" value="ECO:0007669"/>
    <property type="project" value="TreeGrafter"/>
</dbReference>
<dbReference type="Gene3D" id="3.40.50.300">
    <property type="entry name" value="P-loop containing nucleotide triphosphate hydrolases"/>
    <property type="match status" value="1"/>
</dbReference>
<keyword evidence="7" id="KW-1185">Reference proteome</keyword>
<dbReference type="GO" id="GO:0034605">
    <property type="term" value="P:cellular response to heat"/>
    <property type="evidence" value="ECO:0007669"/>
    <property type="project" value="TreeGrafter"/>
</dbReference>
<dbReference type="PANTHER" id="PTHR11638:SF176">
    <property type="entry name" value="HEAT SHOCK PROTEIN 78, MITOCHONDRIAL"/>
    <property type="match status" value="1"/>
</dbReference>
<dbReference type="PANTHER" id="PTHR11638">
    <property type="entry name" value="ATP-DEPENDENT CLP PROTEASE"/>
    <property type="match status" value="1"/>
</dbReference>
<dbReference type="GO" id="GO:0043335">
    <property type="term" value="P:protein unfolding"/>
    <property type="evidence" value="ECO:0007669"/>
    <property type="project" value="TreeGrafter"/>
</dbReference>
<dbReference type="GO" id="GO:0005759">
    <property type="term" value="C:mitochondrial matrix"/>
    <property type="evidence" value="ECO:0007669"/>
    <property type="project" value="TreeGrafter"/>
</dbReference>
<dbReference type="AlphaFoldDB" id="A0A0L6V585"/>
<dbReference type="GO" id="GO:0016887">
    <property type="term" value="F:ATP hydrolysis activity"/>
    <property type="evidence" value="ECO:0007669"/>
    <property type="project" value="InterPro"/>
</dbReference>
<comment type="caution">
    <text evidence="6">The sequence shown here is derived from an EMBL/GenBank/DDBJ whole genome shotgun (WGS) entry which is preliminary data.</text>
</comment>
<dbReference type="OrthoDB" id="47330at2759"/>
<dbReference type="Proteomes" id="UP000037035">
    <property type="component" value="Unassembled WGS sequence"/>
</dbReference>
<dbReference type="GO" id="GO:0006508">
    <property type="term" value="P:proteolysis"/>
    <property type="evidence" value="ECO:0007669"/>
    <property type="project" value="UniProtKB-KW"/>
</dbReference>
<dbReference type="STRING" id="27349.A0A0L6V585"/>
<evidence type="ECO:0000256" key="3">
    <source>
        <dbReference type="SAM" id="MobiDB-lite"/>
    </source>
</evidence>
<feature type="domain" description="Clp ATPase C-terminal" evidence="5">
    <location>
        <begin position="142"/>
        <end position="210"/>
    </location>
</feature>
<dbReference type="Pfam" id="PF10431">
    <property type="entry name" value="ClpB_D2-small"/>
    <property type="match status" value="1"/>
</dbReference>
<dbReference type="EMBL" id="LAVV01007446">
    <property type="protein sequence ID" value="KNZ55903.1"/>
    <property type="molecule type" value="Genomic_DNA"/>
</dbReference>
<feature type="compositionally biased region" description="Basic and acidic residues" evidence="3">
    <location>
        <begin position="97"/>
        <end position="107"/>
    </location>
</feature>
<organism evidence="6 7">
    <name type="scientific">Puccinia sorghi</name>
    <dbReference type="NCBI Taxonomy" id="27349"/>
    <lineage>
        <taxon>Eukaryota</taxon>
        <taxon>Fungi</taxon>
        <taxon>Dikarya</taxon>
        <taxon>Basidiomycota</taxon>
        <taxon>Pucciniomycotina</taxon>
        <taxon>Pucciniomycetes</taxon>
        <taxon>Pucciniales</taxon>
        <taxon>Pucciniaceae</taxon>
        <taxon>Puccinia</taxon>
    </lineage>
</organism>
<evidence type="ECO:0000256" key="1">
    <source>
        <dbReference type="ARBA" id="ARBA00022741"/>
    </source>
</evidence>
<dbReference type="VEuPathDB" id="FungiDB:VP01_2549g3"/>
<evidence type="ECO:0000259" key="5">
    <source>
        <dbReference type="Pfam" id="PF10431"/>
    </source>
</evidence>
<dbReference type="InterPro" id="IPR027417">
    <property type="entry name" value="P-loop_NTPase"/>
</dbReference>
<dbReference type="InterPro" id="IPR050130">
    <property type="entry name" value="ClpA_ClpB"/>
</dbReference>
<keyword evidence="2 6" id="KW-0067">ATP-binding</keyword>
<dbReference type="GO" id="GO:0005524">
    <property type="term" value="F:ATP binding"/>
    <property type="evidence" value="ECO:0007669"/>
    <property type="project" value="UniProtKB-KW"/>
</dbReference>
<dbReference type="SUPFAM" id="SSF52540">
    <property type="entry name" value="P-loop containing nucleoside triphosphate hydrolases"/>
    <property type="match status" value="1"/>
</dbReference>
<dbReference type="InterPro" id="IPR019489">
    <property type="entry name" value="Clp_ATPase_C"/>
</dbReference>
<dbReference type="Gene3D" id="1.10.8.60">
    <property type="match status" value="1"/>
</dbReference>
<evidence type="ECO:0000313" key="7">
    <source>
        <dbReference type="Proteomes" id="UP000037035"/>
    </source>
</evidence>
<dbReference type="Pfam" id="PF07724">
    <property type="entry name" value="AAA_2"/>
    <property type="match status" value="1"/>
</dbReference>
<feature type="compositionally biased region" description="Basic and acidic residues" evidence="3">
    <location>
        <begin position="117"/>
        <end position="128"/>
    </location>
</feature>
<reference evidence="6 7" key="1">
    <citation type="submission" date="2015-08" db="EMBL/GenBank/DDBJ databases">
        <title>Next Generation Sequencing and Analysis of the Genome of Puccinia sorghi L Schw, the Causal Agent of Maize Common Rust.</title>
        <authorList>
            <person name="Rochi L."/>
            <person name="Burguener G."/>
            <person name="Darino M."/>
            <person name="Turjanski A."/>
            <person name="Kreff E."/>
            <person name="Dieguez M.J."/>
            <person name="Sacco F."/>
        </authorList>
    </citation>
    <scope>NUCLEOTIDE SEQUENCE [LARGE SCALE GENOMIC DNA]</scope>
    <source>
        <strain evidence="6 7">RO10H11247</strain>
    </source>
</reference>
<evidence type="ECO:0000313" key="6">
    <source>
        <dbReference type="EMBL" id="KNZ55903.1"/>
    </source>
</evidence>